<reference evidence="2 3" key="1">
    <citation type="submission" date="2018-06" db="EMBL/GenBank/DDBJ databases">
        <title>Genomic Encyclopedia of Archaeal and Bacterial Type Strains, Phase II (KMG-II): from individual species to whole genera.</title>
        <authorList>
            <person name="Goeker M."/>
        </authorList>
    </citation>
    <scope>NUCLEOTIDE SEQUENCE [LARGE SCALE GENOMIC DNA]</scope>
    <source>
        <strain evidence="2 3">DSM 14825</strain>
    </source>
</reference>
<dbReference type="Proteomes" id="UP000249754">
    <property type="component" value="Unassembled WGS sequence"/>
</dbReference>
<keyword evidence="1" id="KW-0472">Membrane</keyword>
<evidence type="ECO:0000313" key="2">
    <source>
        <dbReference type="EMBL" id="RAJ32263.1"/>
    </source>
</evidence>
<feature type="transmembrane region" description="Helical" evidence="1">
    <location>
        <begin position="7"/>
        <end position="27"/>
    </location>
</feature>
<proteinExistence type="predicted"/>
<gene>
    <name evidence="2" type="ORF">LY11_01946</name>
</gene>
<evidence type="ECO:0000256" key="1">
    <source>
        <dbReference type="SAM" id="Phobius"/>
    </source>
</evidence>
<feature type="transmembrane region" description="Helical" evidence="1">
    <location>
        <begin position="73"/>
        <end position="91"/>
    </location>
</feature>
<comment type="caution">
    <text evidence="2">The sequence shown here is derived from an EMBL/GenBank/DDBJ whole genome shotgun (WGS) entry which is preliminary data.</text>
</comment>
<protein>
    <submittedName>
        <fullName evidence="2">Uncharacterized protein</fullName>
    </submittedName>
</protein>
<dbReference type="AlphaFoldDB" id="A0A327SXP4"/>
<feature type="transmembrane region" description="Helical" evidence="1">
    <location>
        <begin position="47"/>
        <end position="66"/>
    </location>
</feature>
<sequence length="125" mass="14552">MQISKRYSLIFYHFIFWVFYFSLYAVTEFVGIPDTYFFSFPDIFVTQFPGVIIVYLSIFLFFRYTIPNKPIPLVLGILAIHLVNCMVWEIIKNYITPPITGSVGLTAVRGIWPLSILPPSFVNLR</sequence>
<accession>A0A327SXP4</accession>
<keyword evidence="1" id="KW-0812">Transmembrane</keyword>
<organism evidence="2 3">
    <name type="scientific">Pedobacter cryoconitis</name>
    <dbReference type="NCBI Taxonomy" id="188932"/>
    <lineage>
        <taxon>Bacteria</taxon>
        <taxon>Pseudomonadati</taxon>
        <taxon>Bacteroidota</taxon>
        <taxon>Sphingobacteriia</taxon>
        <taxon>Sphingobacteriales</taxon>
        <taxon>Sphingobacteriaceae</taxon>
        <taxon>Pedobacter</taxon>
    </lineage>
</organism>
<keyword evidence="1" id="KW-1133">Transmembrane helix</keyword>
<dbReference type="EMBL" id="QLLR01000006">
    <property type="protein sequence ID" value="RAJ32263.1"/>
    <property type="molecule type" value="Genomic_DNA"/>
</dbReference>
<name>A0A327SXP4_9SPHI</name>
<evidence type="ECO:0000313" key="3">
    <source>
        <dbReference type="Proteomes" id="UP000249754"/>
    </source>
</evidence>